<organism evidence="2">
    <name type="scientific">Medioppia subpectinata</name>
    <dbReference type="NCBI Taxonomy" id="1979941"/>
    <lineage>
        <taxon>Eukaryota</taxon>
        <taxon>Metazoa</taxon>
        <taxon>Ecdysozoa</taxon>
        <taxon>Arthropoda</taxon>
        <taxon>Chelicerata</taxon>
        <taxon>Arachnida</taxon>
        <taxon>Acari</taxon>
        <taxon>Acariformes</taxon>
        <taxon>Sarcoptiformes</taxon>
        <taxon>Oribatida</taxon>
        <taxon>Brachypylina</taxon>
        <taxon>Oppioidea</taxon>
        <taxon>Oppiidae</taxon>
        <taxon>Medioppia</taxon>
    </lineage>
</organism>
<evidence type="ECO:0000313" key="2">
    <source>
        <dbReference type="EMBL" id="CAD7633389.1"/>
    </source>
</evidence>
<proteinExistence type="predicted"/>
<name>A0A7R9L1Y8_9ACAR</name>
<dbReference type="EMBL" id="OC867234">
    <property type="protein sequence ID" value="CAD7633389.1"/>
    <property type="molecule type" value="Genomic_DNA"/>
</dbReference>
<feature type="region of interest" description="Disordered" evidence="1">
    <location>
        <begin position="85"/>
        <end position="119"/>
    </location>
</feature>
<protein>
    <submittedName>
        <fullName evidence="2">Uncharacterized protein</fullName>
    </submittedName>
</protein>
<evidence type="ECO:0000256" key="1">
    <source>
        <dbReference type="SAM" id="MobiDB-lite"/>
    </source>
</evidence>
<accession>A0A7R9L1Y8</accession>
<dbReference type="Proteomes" id="UP000759131">
    <property type="component" value="Unassembled WGS sequence"/>
</dbReference>
<sequence length="119" mass="12845">MKVYFRAEESGLSGSEREILYRFCSQYAGELLPHLGRCFDRILPMSSVANRLGVSAIEFAKVKDQFPRVRVDTIADSVNRLLPNTALSTAGDPTSTPTTGAIVSTLSETTIGDSNTSGD</sequence>
<dbReference type="AlphaFoldDB" id="A0A7R9L1Y8"/>
<gene>
    <name evidence="2" type="ORF">OSB1V03_LOCUS13786</name>
</gene>
<keyword evidence="3" id="KW-1185">Reference proteome</keyword>
<evidence type="ECO:0000313" key="3">
    <source>
        <dbReference type="Proteomes" id="UP000759131"/>
    </source>
</evidence>
<dbReference type="EMBL" id="CAJPIZ010012659">
    <property type="protein sequence ID" value="CAG2113819.1"/>
    <property type="molecule type" value="Genomic_DNA"/>
</dbReference>
<reference evidence="2" key="1">
    <citation type="submission" date="2020-11" db="EMBL/GenBank/DDBJ databases">
        <authorList>
            <person name="Tran Van P."/>
        </authorList>
    </citation>
    <scope>NUCLEOTIDE SEQUENCE</scope>
</reference>